<keyword evidence="3" id="KW-1185">Reference proteome</keyword>
<evidence type="ECO:0000313" key="3">
    <source>
        <dbReference type="Proteomes" id="UP000027601"/>
    </source>
</evidence>
<feature type="compositionally biased region" description="Basic residues" evidence="1">
    <location>
        <begin position="10"/>
        <end position="20"/>
    </location>
</feature>
<reference evidence="2 3" key="1">
    <citation type="journal article" date="2015" name="Microbes Environ.">
        <title>Distribution and evolution of nitrogen fixation genes in the phylum bacteroidetes.</title>
        <authorList>
            <person name="Inoue J."/>
            <person name="Oshima K."/>
            <person name="Suda W."/>
            <person name="Sakamoto M."/>
            <person name="Iino T."/>
            <person name="Noda S."/>
            <person name="Hongoh Y."/>
            <person name="Hattori M."/>
            <person name="Ohkuma M."/>
        </authorList>
    </citation>
    <scope>NUCLEOTIDE SEQUENCE [LARGE SCALE GENOMIC DNA]</scope>
    <source>
        <strain evidence="2 3">JCM 15093</strain>
    </source>
</reference>
<protein>
    <submittedName>
        <fullName evidence="2">Uncharacterized protein</fullName>
    </submittedName>
</protein>
<evidence type="ECO:0000313" key="2">
    <source>
        <dbReference type="EMBL" id="GAK35918.1"/>
    </source>
</evidence>
<dbReference type="EMBL" id="BAJS01000004">
    <property type="protein sequence ID" value="GAK35918.1"/>
    <property type="molecule type" value="Genomic_DNA"/>
</dbReference>
<gene>
    <name evidence="2" type="ORF">JCM15093_1050</name>
</gene>
<proteinExistence type="predicted"/>
<name>A0A069CZ73_9BACE</name>
<comment type="caution">
    <text evidence="2">The sequence shown here is derived from an EMBL/GenBank/DDBJ whole genome shotgun (WGS) entry which is preliminary data.</text>
</comment>
<dbReference type="AlphaFoldDB" id="A0A069CZ73"/>
<accession>A0A069CZ73</accession>
<sequence>MYHTFNQYQQHKRKEQRPKRLFMPNQINRTNRYQNQKKQMIPGNAGMKNTIHKLIFAGKLTKL</sequence>
<organism evidence="2 3">
    <name type="scientific">Bacteroides graminisolvens DSM 19988 = JCM 15093</name>
    <dbReference type="NCBI Taxonomy" id="1121097"/>
    <lineage>
        <taxon>Bacteria</taxon>
        <taxon>Pseudomonadati</taxon>
        <taxon>Bacteroidota</taxon>
        <taxon>Bacteroidia</taxon>
        <taxon>Bacteroidales</taxon>
        <taxon>Bacteroidaceae</taxon>
        <taxon>Bacteroides</taxon>
    </lineage>
</organism>
<evidence type="ECO:0000256" key="1">
    <source>
        <dbReference type="SAM" id="MobiDB-lite"/>
    </source>
</evidence>
<feature type="region of interest" description="Disordered" evidence="1">
    <location>
        <begin position="1"/>
        <end position="20"/>
    </location>
</feature>
<dbReference type="Proteomes" id="UP000027601">
    <property type="component" value="Unassembled WGS sequence"/>
</dbReference>